<dbReference type="EMBL" id="JANHOG010000092">
    <property type="protein sequence ID" value="KAJ3558389.1"/>
    <property type="molecule type" value="Genomic_DNA"/>
</dbReference>
<proteinExistence type="predicted"/>
<comment type="caution">
    <text evidence="1">The sequence shown here is derived from an EMBL/GenBank/DDBJ whole genome shotgun (WGS) entry which is preliminary data.</text>
</comment>
<keyword evidence="2" id="KW-1185">Reference proteome</keyword>
<evidence type="ECO:0000313" key="1">
    <source>
        <dbReference type="EMBL" id="KAJ3558389.1"/>
    </source>
</evidence>
<dbReference type="Proteomes" id="UP001148662">
    <property type="component" value="Unassembled WGS sequence"/>
</dbReference>
<organism evidence="1 2">
    <name type="scientific">Phlebia brevispora</name>
    <dbReference type="NCBI Taxonomy" id="194682"/>
    <lineage>
        <taxon>Eukaryota</taxon>
        <taxon>Fungi</taxon>
        <taxon>Dikarya</taxon>
        <taxon>Basidiomycota</taxon>
        <taxon>Agaricomycotina</taxon>
        <taxon>Agaricomycetes</taxon>
        <taxon>Polyporales</taxon>
        <taxon>Meruliaceae</taxon>
        <taxon>Phlebia</taxon>
    </lineage>
</organism>
<gene>
    <name evidence="1" type="ORF">NM688_g954</name>
</gene>
<sequence length="541" mass="61859">MPTSVPDAQRARTTSDLEARRQHNATLPVSRLPAETLLQVFQHCLPKLFPPPRPQRTLTQPFKPPPEPQNVPIRLSHVCSHWRVVVLSAPMLWKQLYVGEHISLEVLEELLRRSKVAPLRLEINLCETPHGAKVFQRVLEELQRLHTFDMHATDLILPWLGRPASHIEALSLQNHDRPVSMLSPNMASFAKTLDINFPSLKRLHVLEHNFDFVNWILPSTLTHLSARSWSPGDGSFSDVLRVLRALPQLQELALYNILPIINHPEAADTSLQPVSLPLLRTLILHDWMGAPLNLLGYIRLPPRTVPALTLDMYSYEDIPDVDTIHQLVSEDLQLRTIAIVFDEECFDNQRSFAFRAWKKSFFLQEFPRERLHADESDVNFSLTVDWYIPQDTSMEKLKDLVLNLPISHAQTLYYACEDRGAPAFQAGSLFSKMSSLHTLWIVGPDEGADFKLTPCLQWLLNEEPTFPALRLMCLESVDFGSGFFPRFCKALLKRQRTARLEKLVIRDSHNLLPPDVFALQEVICVEWEVSGPPDSVSRKQT</sequence>
<evidence type="ECO:0000313" key="2">
    <source>
        <dbReference type="Proteomes" id="UP001148662"/>
    </source>
</evidence>
<accession>A0ACC1TD83</accession>
<name>A0ACC1TD83_9APHY</name>
<reference evidence="1" key="1">
    <citation type="submission" date="2022-07" db="EMBL/GenBank/DDBJ databases">
        <title>Genome Sequence of Phlebia brevispora.</title>
        <authorList>
            <person name="Buettner E."/>
        </authorList>
    </citation>
    <scope>NUCLEOTIDE SEQUENCE</scope>
    <source>
        <strain evidence="1">MPL23</strain>
    </source>
</reference>
<protein>
    <submittedName>
        <fullName evidence="1">Uncharacterized protein</fullName>
    </submittedName>
</protein>